<evidence type="ECO:0000256" key="1">
    <source>
        <dbReference type="ARBA" id="ARBA00022729"/>
    </source>
</evidence>
<dbReference type="Pfam" id="PF13505">
    <property type="entry name" value="OMP_b-brl"/>
    <property type="match status" value="1"/>
</dbReference>
<proteinExistence type="predicted"/>
<name>A0A0F5FHV1_9HYPH</name>
<evidence type="ECO:0000259" key="3">
    <source>
        <dbReference type="Pfam" id="PF13505"/>
    </source>
</evidence>
<keyword evidence="1 2" id="KW-0732">Signal</keyword>
<evidence type="ECO:0000313" key="5">
    <source>
        <dbReference type="Proteomes" id="UP000033632"/>
    </source>
</evidence>
<dbReference type="InterPro" id="IPR027385">
    <property type="entry name" value="Beta-barrel_OMP"/>
</dbReference>
<dbReference type="OrthoDB" id="7960449at2"/>
<feature type="chain" id="PRO_5002486647" description="Outer membrane protein beta-barrel domain-containing protein" evidence="2">
    <location>
        <begin position="23"/>
        <end position="188"/>
    </location>
</feature>
<dbReference type="Proteomes" id="UP000033632">
    <property type="component" value="Unassembled WGS sequence"/>
</dbReference>
<dbReference type="Gene3D" id="2.40.160.20">
    <property type="match status" value="1"/>
</dbReference>
<comment type="caution">
    <text evidence="4">The sequence shown here is derived from an EMBL/GenBank/DDBJ whole genome shotgun (WGS) entry which is preliminary data.</text>
</comment>
<feature type="signal peptide" evidence="2">
    <location>
        <begin position="1"/>
        <end position="22"/>
    </location>
</feature>
<accession>A0A0F5FHV1</accession>
<evidence type="ECO:0000313" key="4">
    <source>
        <dbReference type="EMBL" id="KKB08474.1"/>
    </source>
</evidence>
<dbReference type="STRING" id="443610.VE25_18320"/>
<dbReference type="SUPFAM" id="SSF56925">
    <property type="entry name" value="OMPA-like"/>
    <property type="match status" value="1"/>
</dbReference>
<sequence length="188" mass="19608">MFVRSLTLGVAAAALMASGAQAADLFVPTTPEPVYTAPAAFNWEGLYTGVELGGFFYDDETYGVVGGVVGANFIPMDPILVGIEIQADYIWGNDEDAGLVLALGRVGAVVTDQVLVYAAGGVGSIFANDESEMVYALGAGVEFAVTQNISLRGEVLGIGDFDDGNLPLVSDDDFFDAAKATVGVFYHF</sequence>
<dbReference type="PATRIC" id="fig|443610.3.peg.1971"/>
<feature type="domain" description="Outer membrane protein beta-barrel" evidence="3">
    <location>
        <begin position="11"/>
        <end position="188"/>
    </location>
</feature>
<dbReference type="InterPro" id="IPR011250">
    <property type="entry name" value="OMP/PagP_B-barrel"/>
</dbReference>
<dbReference type="AlphaFoldDB" id="A0A0F5FHV1"/>
<organism evidence="4 5">
    <name type="scientific">Devosia geojensis</name>
    <dbReference type="NCBI Taxonomy" id="443610"/>
    <lineage>
        <taxon>Bacteria</taxon>
        <taxon>Pseudomonadati</taxon>
        <taxon>Pseudomonadota</taxon>
        <taxon>Alphaproteobacteria</taxon>
        <taxon>Hyphomicrobiales</taxon>
        <taxon>Devosiaceae</taxon>
        <taxon>Devosia</taxon>
    </lineage>
</organism>
<evidence type="ECO:0000256" key="2">
    <source>
        <dbReference type="SAM" id="SignalP"/>
    </source>
</evidence>
<reference evidence="4 5" key="1">
    <citation type="submission" date="2015-03" db="EMBL/GenBank/DDBJ databases">
        <authorList>
            <person name="Hassan Y.I."/>
            <person name="Lepp D."/>
            <person name="Li X.-Z."/>
            <person name="Zhou T."/>
        </authorList>
    </citation>
    <scope>NUCLEOTIDE SEQUENCE [LARGE SCALE GENOMIC DNA]</scope>
    <source>
        <strain evidence="4 5">BD-c194</strain>
    </source>
</reference>
<protein>
    <recommendedName>
        <fullName evidence="3">Outer membrane protein beta-barrel domain-containing protein</fullName>
    </recommendedName>
</protein>
<keyword evidence="5" id="KW-1185">Reference proteome</keyword>
<dbReference type="EMBL" id="JZEX01000157">
    <property type="protein sequence ID" value="KKB08474.1"/>
    <property type="molecule type" value="Genomic_DNA"/>
</dbReference>
<gene>
    <name evidence="4" type="ORF">VE25_18320</name>
</gene>
<dbReference type="RefSeq" id="WP_046110106.1">
    <property type="nucleotide sequence ID" value="NZ_JZEX01000157.1"/>
</dbReference>